<dbReference type="Pfam" id="PF20684">
    <property type="entry name" value="Fung_rhodopsin"/>
    <property type="match status" value="1"/>
</dbReference>
<evidence type="ECO:0000313" key="3">
    <source>
        <dbReference type="EMBL" id="RAL65706.1"/>
    </source>
</evidence>
<dbReference type="OrthoDB" id="3918601at2759"/>
<proteinExistence type="predicted"/>
<feature type="transmembrane region" description="Helical" evidence="1">
    <location>
        <begin position="137"/>
        <end position="158"/>
    </location>
</feature>
<feature type="transmembrane region" description="Helical" evidence="1">
    <location>
        <begin position="103"/>
        <end position="125"/>
    </location>
</feature>
<evidence type="ECO:0000259" key="2">
    <source>
        <dbReference type="Pfam" id="PF20684"/>
    </source>
</evidence>
<feature type="transmembrane region" description="Helical" evidence="1">
    <location>
        <begin position="73"/>
        <end position="91"/>
    </location>
</feature>
<dbReference type="InterPro" id="IPR049326">
    <property type="entry name" value="Rhodopsin_dom_fungi"/>
</dbReference>
<keyword evidence="1" id="KW-1133">Transmembrane helix</keyword>
<dbReference type="EMBL" id="QKRW01000009">
    <property type="protein sequence ID" value="RAL65706.1"/>
    <property type="molecule type" value="Genomic_DNA"/>
</dbReference>
<evidence type="ECO:0000256" key="1">
    <source>
        <dbReference type="SAM" id="Phobius"/>
    </source>
</evidence>
<dbReference type="PANTHER" id="PTHR39614">
    <property type="entry name" value="INTEGRAL MEMBRANE PROTEIN"/>
    <property type="match status" value="1"/>
</dbReference>
<keyword evidence="1" id="KW-0812">Transmembrane</keyword>
<reference evidence="3 4" key="1">
    <citation type="submission" date="2018-06" db="EMBL/GenBank/DDBJ databases">
        <title>Genome Sequence of the Brown Rot Fungal Pathogen Monilinia fructigena.</title>
        <authorList>
            <person name="Landi L."/>
            <person name="De Miccolis Angelini R.M."/>
            <person name="Pollastro S."/>
            <person name="Abate D."/>
            <person name="Faretra F."/>
            <person name="Romanazzi G."/>
        </authorList>
    </citation>
    <scope>NUCLEOTIDE SEQUENCE [LARGE SCALE GENOMIC DNA]</scope>
    <source>
        <strain evidence="3 4">Mfrg269</strain>
    </source>
</reference>
<comment type="caution">
    <text evidence="3">The sequence shown here is derived from an EMBL/GenBank/DDBJ whole genome shotgun (WGS) entry which is preliminary data.</text>
</comment>
<gene>
    <name evidence="3" type="ORF">DID88_005374</name>
</gene>
<dbReference type="PANTHER" id="PTHR39614:SF2">
    <property type="entry name" value="INTEGRAL MEMBRANE PROTEIN"/>
    <property type="match status" value="1"/>
</dbReference>
<sequence>MDLLSLLSLQSPSSQRQSPRVARLHSDMAVVTPENHGPLLNVAMWILSVPMVIIALAKVYTKYETIHKLQIDDYLGLVAMLSSVAQCISIPPSELNRFYIAQYAGNIMYTLAILLTKLSSLCFFICLTGEGSTKQRVVHGSIVCVAAWSFISIIVILLQCHFPDPWIYRAPECIDVEAFWIFNAILDALTQLFCRPTPNLYSQWPEDG</sequence>
<keyword evidence="1" id="KW-0472">Membrane</keyword>
<protein>
    <recommendedName>
        <fullName evidence="2">Rhodopsin domain-containing protein</fullName>
    </recommendedName>
</protein>
<feature type="domain" description="Rhodopsin" evidence="2">
    <location>
        <begin position="58"/>
        <end position="193"/>
    </location>
</feature>
<name>A0A395J0E3_9HELO</name>
<keyword evidence="4" id="KW-1185">Reference proteome</keyword>
<dbReference type="AlphaFoldDB" id="A0A395J0E3"/>
<dbReference type="Proteomes" id="UP000249056">
    <property type="component" value="Unassembled WGS sequence"/>
</dbReference>
<feature type="transmembrane region" description="Helical" evidence="1">
    <location>
        <begin position="40"/>
        <end position="61"/>
    </location>
</feature>
<evidence type="ECO:0000313" key="4">
    <source>
        <dbReference type="Proteomes" id="UP000249056"/>
    </source>
</evidence>
<organism evidence="3 4">
    <name type="scientific">Monilinia fructigena</name>
    <dbReference type="NCBI Taxonomy" id="38457"/>
    <lineage>
        <taxon>Eukaryota</taxon>
        <taxon>Fungi</taxon>
        <taxon>Dikarya</taxon>
        <taxon>Ascomycota</taxon>
        <taxon>Pezizomycotina</taxon>
        <taxon>Leotiomycetes</taxon>
        <taxon>Helotiales</taxon>
        <taxon>Sclerotiniaceae</taxon>
        <taxon>Monilinia</taxon>
    </lineage>
</organism>
<accession>A0A395J0E3</accession>